<keyword evidence="3" id="KW-1185">Reference proteome</keyword>
<evidence type="ECO:0000313" key="3">
    <source>
        <dbReference type="Proteomes" id="UP001215598"/>
    </source>
</evidence>
<proteinExistence type="predicted"/>
<feature type="region of interest" description="Disordered" evidence="1">
    <location>
        <begin position="177"/>
        <end position="210"/>
    </location>
</feature>
<accession>A0AAD7H854</accession>
<protein>
    <submittedName>
        <fullName evidence="2">Uncharacterized protein</fullName>
    </submittedName>
</protein>
<gene>
    <name evidence="2" type="ORF">B0H16DRAFT_1478006</name>
</gene>
<organism evidence="2 3">
    <name type="scientific">Mycena metata</name>
    <dbReference type="NCBI Taxonomy" id="1033252"/>
    <lineage>
        <taxon>Eukaryota</taxon>
        <taxon>Fungi</taxon>
        <taxon>Dikarya</taxon>
        <taxon>Basidiomycota</taxon>
        <taxon>Agaricomycotina</taxon>
        <taxon>Agaricomycetes</taxon>
        <taxon>Agaricomycetidae</taxon>
        <taxon>Agaricales</taxon>
        <taxon>Marasmiineae</taxon>
        <taxon>Mycenaceae</taxon>
        <taxon>Mycena</taxon>
    </lineage>
</organism>
<dbReference type="Proteomes" id="UP001215598">
    <property type="component" value="Unassembled WGS sequence"/>
</dbReference>
<dbReference type="EMBL" id="JARKIB010000325">
    <property type="protein sequence ID" value="KAJ7714435.1"/>
    <property type="molecule type" value="Genomic_DNA"/>
</dbReference>
<dbReference type="AlphaFoldDB" id="A0AAD7H854"/>
<evidence type="ECO:0000313" key="2">
    <source>
        <dbReference type="EMBL" id="KAJ7714435.1"/>
    </source>
</evidence>
<comment type="caution">
    <text evidence="2">The sequence shown here is derived from an EMBL/GenBank/DDBJ whole genome shotgun (WGS) entry which is preliminary data.</text>
</comment>
<name>A0AAD7H854_9AGAR</name>
<feature type="compositionally biased region" description="Polar residues" evidence="1">
    <location>
        <begin position="177"/>
        <end position="191"/>
    </location>
</feature>
<sequence>MSLNVGIFPRLNFHLLLNRSLDLSLTRIDLLPGVHKSQRVDLTLCQLRYICLSKLPPLKTQYVAHGVMVAAGRRQGRTSKLKKEAMRKSMQLKVHFGVTHRARVFRGNSDPKIHAVCVTTGITLIRSVKTRKASGLSNTPAYTVHLVPGSGQYKHPGQAYFTPWACIRATEEAENQNRQTSGLVNSGSTVSGELAGGRAALARQKHSHRRGMSMMARQTSAEFNMASIPSKTRRKTQNQLQVHKGWGIIQRKHDSRPKWDDTPVCRRFAVPAR</sequence>
<reference evidence="2" key="1">
    <citation type="submission" date="2023-03" db="EMBL/GenBank/DDBJ databases">
        <title>Massive genome expansion in bonnet fungi (Mycena s.s.) driven by repeated elements and novel gene families across ecological guilds.</title>
        <authorList>
            <consortium name="Lawrence Berkeley National Laboratory"/>
            <person name="Harder C.B."/>
            <person name="Miyauchi S."/>
            <person name="Viragh M."/>
            <person name="Kuo A."/>
            <person name="Thoen E."/>
            <person name="Andreopoulos B."/>
            <person name="Lu D."/>
            <person name="Skrede I."/>
            <person name="Drula E."/>
            <person name="Henrissat B."/>
            <person name="Morin E."/>
            <person name="Kohler A."/>
            <person name="Barry K."/>
            <person name="LaButti K."/>
            <person name="Morin E."/>
            <person name="Salamov A."/>
            <person name="Lipzen A."/>
            <person name="Mereny Z."/>
            <person name="Hegedus B."/>
            <person name="Baldrian P."/>
            <person name="Stursova M."/>
            <person name="Weitz H."/>
            <person name="Taylor A."/>
            <person name="Grigoriev I.V."/>
            <person name="Nagy L.G."/>
            <person name="Martin F."/>
            <person name="Kauserud H."/>
        </authorList>
    </citation>
    <scope>NUCLEOTIDE SEQUENCE</scope>
    <source>
        <strain evidence="2">CBHHK182m</strain>
    </source>
</reference>
<evidence type="ECO:0000256" key="1">
    <source>
        <dbReference type="SAM" id="MobiDB-lite"/>
    </source>
</evidence>